<comment type="catalytic activity">
    <reaction evidence="1">
        <text>GTP = 3',5'-cyclic GMP + diphosphate</text>
        <dbReference type="Rhea" id="RHEA:13665"/>
        <dbReference type="ChEBI" id="CHEBI:33019"/>
        <dbReference type="ChEBI" id="CHEBI:37565"/>
        <dbReference type="ChEBI" id="CHEBI:57746"/>
        <dbReference type="EC" id="4.6.1.2"/>
    </reaction>
</comment>
<gene>
    <name evidence="8" type="primary">Gyc76C_1</name>
    <name evidence="8" type="ORF">GWK47_011372</name>
</gene>
<name>A0A8J4XXX6_CHIOP</name>
<reference evidence="8" key="1">
    <citation type="submission" date="2020-07" db="EMBL/GenBank/DDBJ databases">
        <title>The High-quality genome of the commercially important snow crab, Chionoecetes opilio.</title>
        <authorList>
            <person name="Jeong J.-H."/>
            <person name="Ryu S."/>
        </authorList>
    </citation>
    <scope>NUCLEOTIDE SEQUENCE</scope>
    <source>
        <strain evidence="8">MADBK_172401_WGS</strain>
        <tissue evidence="8">Digestive gland</tissue>
    </source>
</reference>
<accession>A0A8J4XXX6</accession>
<dbReference type="GO" id="GO:0005886">
    <property type="term" value="C:plasma membrane"/>
    <property type="evidence" value="ECO:0007669"/>
    <property type="project" value="TreeGrafter"/>
</dbReference>
<dbReference type="GO" id="GO:0007168">
    <property type="term" value="P:receptor guanylyl cyclase signaling pathway"/>
    <property type="evidence" value="ECO:0007669"/>
    <property type="project" value="TreeGrafter"/>
</dbReference>
<dbReference type="GO" id="GO:0004383">
    <property type="term" value="F:guanylate cyclase activity"/>
    <property type="evidence" value="ECO:0007669"/>
    <property type="project" value="UniProtKB-EC"/>
</dbReference>
<keyword evidence="9" id="KW-1185">Reference proteome</keyword>
<dbReference type="Proteomes" id="UP000770661">
    <property type="component" value="Unassembled WGS sequence"/>
</dbReference>
<evidence type="ECO:0000259" key="7">
    <source>
        <dbReference type="PROSITE" id="PS50011"/>
    </source>
</evidence>
<keyword evidence="3" id="KW-0547">Nucleotide-binding</keyword>
<dbReference type="Pfam" id="PF07714">
    <property type="entry name" value="PK_Tyr_Ser-Thr"/>
    <property type="match status" value="1"/>
</dbReference>
<proteinExistence type="predicted"/>
<dbReference type="PANTHER" id="PTHR11920">
    <property type="entry name" value="GUANYLYL CYCLASE"/>
    <property type="match status" value="1"/>
</dbReference>
<keyword evidence="8" id="KW-0675">Receptor</keyword>
<evidence type="ECO:0000256" key="5">
    <source>
        <dbReference type="ARBA" id="ARBA00023293"/>
    </source>
</evidence>
<dbReference type="InterPro" id="IPR000719">
    <property type="entry name" value="Prot_kinase_dom"/>
</dbReference>
<dbReference type="GO" id="GO:0005524">
    <property type="term" value="F:ATP binding"/>
    <property type="evidence" value="ECO:0007669"/>
    <property type="project" value="InterPro"/>
</dbReference>
<organism evidence="8 9">
    <name type="scientific">Chionoecetes opilio</name>
    <name type="common">Atlantic snow crab</name>
    <name type="synonym">Cancer opilio</name>
    <dbReference type="NCBI Taxonomy" id="41210"/>
    <lineage>
        <taxon>Eukaryota</taxon>
        <taxon>Metazoa</taxon>
        <taxon>Ecdysozoa</taxon>
        <taxon>Arthropoda</taxon>
        <taxon>Crustacea</taxon>
        <taxon>Multicrustacea</taxon>
        <taxon>Malacostraca</taxon>
        <taxon>Eumalacostraca</taxon>
        <taxon>Eucarida</taxon>
        <taxon>Decapoda</taxon>
        <taxon>Pleocyemata</taxon>
        <taxon>Brachyura</taxon>
        <taxon>Eubrachyura</taxon>
        <taxon>Majoidea</taxon>
        <taxon>Majidae</taxon>
        <taxon>Chionoecetes</taxon>
    </lineage>
</organism>
<evidence type="ECO:0000313" key="8">
    <source>
        <dbReference type="EMBL" id="KAG0715692.1"/>
    </source>
</evidence>
<dbReference type="InterPro" id="IPR011009">
    <property type="entry name" value="Kinase-like_dom_sf"/>
</dbReference>
<dbReference type="SUPFAM" id="SSF56112">
    <property type="entry name" value="Protein kinase-like (PK-like)"/>
    <property type="match status" value="1"/>
</dbReference>
<dbReference type="PANTHER" id="PTHR11920:SF501">
    <property type="entry name" value="GUANYLATE CYCLASE 32E"/>
    <property type="match status" value="1"/>
</dbReference>
<evidence type="ECO:0000256" key="6">
    <source>
        <dbReference type="SAM" id="Coils"/>
    </source>
</evidence>
<dbReference type="InterPro" id="IPR001245">
    <property type="entry name" value="Ser-Thr/Tyr_kinase_cat_dom"/>
</dbReference>
<evidence type="ECO:0000256" key="2">
    <source>
        <dbReference type="ARBA" id="ARBA00012202"/>
    </source>
</evidence>
<feature type="domain" description="Protein kinase" evidence="7">
    <location>
        <begin position="1"/>
        <end position="100"/>
    </location>
</feature>
<dbReference type="PROSITE" id="PS50011">
    <property type="entry name" value="PROTEIN_KINASE_DOM"/>
    <property type="match status" value="1"/>
</dbReference>
<dbReference type="GO" id="GO:0004016">
    <property type="term" value="F:adenylate cyclase activity"/>
    <property type="evidence" value="ECO:0007669"/>
    <property type="project" value="TreeGrafter"/>
</dbReference>
<dbReference type="OrthoDB" id="5984008at2759"/>
<dbReference type="Gene3D" id="1.10.510.10">
    <property type="entry name" value="Transferase(Phosphotransferase) domain 1"/>
    <property type="match status" value="1"/>
</dbReference>
<dbReference type="GO" id="GO:0004672">
    <property type="term" value="F:protein kinase activity"/>
    <property type="evidence" value="ECO:0007669"/>
    <property type="project" value="InterPro"/>
</dbReference>
<evidence type="ECO:0000313" key="9">
    <source>
        <dbReference type="Proteomes" id="UP000770661"/>
    </source>
</evidence>
<protein>
    <recommendedName>
        <fullName evidence="2">guanylate cyclase</fullName>
        <ecNumber evidence="2">4.6.1.2</ecNumber>
    </recommendedName>
</protein>
<dbReference type="InterPro" id="IPR050401">
    <property type="entry name" value="Cyclic_nucleotide_synthase"/>
</dbReference>
<keyword evidence="4" id="KW-0456">Lyase</keyword>
<evidence type="ECO:0000256" key="1">
    <source>
        <dbReference type="ARBA" id="ARBA00001436"/>
    </source>
</evidence>
<evidence type="ECO:0000256" key="3">
    <source>
        <dbReference type="ARBA" id="ARBA00022741"/>
    </source>
</evidence>
<sequence>MLWRAPELLREGIDTPGTKEGDVYSFGIIFHEVIGRQGPYGIYDGMANDNAADIIRKLQAGKTQAGSPFRPDLNKIVDMPYGSDPSVRAAMQECWSESITDRLSFRSLKLKLKGMKDKSKRGNLMDHMMQMMEQYSKNLEELVANRTQALRDEERKTKNLLHRMLPS</sequence>
<dbReference type="AlphaFoldDB" id="A0A8J4XXX6"/>
<dbReference type="EC" id="4.6.1.2" evidence="2"/>
<feature type="coiled-coil region" evidence="6">
    <location>
        <begin position="125"/>
        <end position="156"/>
    </location>
</feature>
<dbReference type="GO" id="GO:0001653">
    <property type="term" value="F:peptide receptor activity"/>
    <property type="evidence" value="ECO:0007669"/>
    <property type="project" value="TreeGrafter"/>
</dbReference>
<evidence type="ECO:0000256" key="4">
    <source>
        <dbReference type="ARBA" id="ARBA00023239"/>
    </source>
</evidence>
<keyword evidence="6" id="KW-0175">Coiled coil</keyword>
<keyword evidence="5" id="KW-0141">cGMP biosynthesis</keyword>
<comment type="caution">
    <text evidence="8">The sequence shown here is derived from an EMBL/GenBank/DDBJ whole genome shotgun (WGS) entry which is preliminary data.</text>
</comment>
<dbReference type="EMBL" id="JACEEZ010019465">
    <property type="protein sequence ID" value="KAG0715692.1"/>
    <property type="molecule type" value="Genomic_DNA"/>
</dbReference>